<dbReference type="PANTHER" id="PTHR46796">
    <property type="entry name" value="HTH-TYPE TRANSCRIPTIONAL ACTIVATOR RHAS-RELATED"/>
    <property type="match status" value="1"/>
</dbReference>
<dbReference type="AlphaFoldDB" id="A0AA46TF99"/>
<protein>
    <submittedName>
        <fullName evidence="5">Helix-turn-helix domain-containing protein</fullName>
    </submittedName>
</protein>
<dbReference type="Gene3D" id="1.10.10.60">
    <property type="entry name" value="Homeodomain-like"/>
    <property type="match status" value="1"/>
</dbReference>
<keyword evidence="1" id="KW-0805">Transcription regulation</keyword>
<sequence length="267" mass="29275">MRDQPRGMPQAILRPKAAEATFEVERLHPRTSLAPFVDYLWLVWWHAPDPHEQQVVPQPRIHVAAEDGRLLVHGINRDPFARTLRGDGHVLGVAFQAGGFRPLLGSSVGALAGRVVPAGDLFGTDDRPVARAILETSDTQVMRAALEDYLEGRNARPDPAADEATALVAYAERTPSLTRADLLAAHAGMSLRTMQRLFTEYVGIGPKWVIQRFRLLDAAQAVHDGDDVDWAGLAAELGFSDQAHLTRVFTRVVGTPPATYASDPRTR</sequence>
<dbReference type="SMART" id="SM00342">
    <property type="entry name" value="HTH_ARAC"/>
    <property type="match status" value="1"/>
</dbReference>
<dbReference type="Proteomes" id="UP001164390">
    <property type="component" value="Chromosome"/>
</dbReference>
<evidence type="ECO:0000259" key="4">
    <source>
        <dbReference type="PROSITE" id="PS01124"/>
    </source>
</evidence>
<dbReference type="GO" id="GO:0043565">
    <property type="term" value="F:sequence-specific DNA binding"/>
    <property type="evidence" value="ECO:0007669"/>
    <property type="project" value="InterPro"/>
</dbReference>
<dbReference type="EMBL" id="CP094970">
    <property type="protein sequence ID" value="UYM04282.1"/>
    <property type="molecule type" value="Genomic_DNA"/>
</dbReference>
<keyword evidence="3" id="KW-0804">Transcription</keyword>
<organism evidence="5 6">
    <name type="scientific">Solicola gregarius</name>
    <dbReference type="NCBI Taxonomy" id="2908642"/>
    <lineage>
        <taxon>Bacteria</taxon>
        <taxon>Bacillati</taxon>
        <taxon>Actinomycetota</taxon>
        <taxon>Actinomycetes</taxon>
        <taxon>Propionibacteriales</taxon>
        <taxon>Nocardioidaceae</taxon>
        <taxon>Solicola</taxon>
    </lineage>
</organism>
<dbReference type="Pfam" id="PF12833">
    <property type="entry name" value="HTH_18"/>
    <property type="match status" value="1"/>
</dbReference>
<proteinExistence type="predicted"/>
<keyword evidence="2" id="KW-0238">DNA-binding</keyword>
<evidence type="ECO:0000256" key="1">
    <source>
        <dbReference type="ARBA" id="ARBA00023015"/>
    </source>
</evidence>
<evidence type="ECO:0000313" key="5">
    <source>
        <dbReference type="EMBL" id="UYM04282.1"/>
    </source>
</evidence>
<dbReference type="InterPro" id="IPR018060">
    <property type="entry name" value="HTH_AraC"/>
</dbReference>
<name>A0AA46TF99_9ACTN</name>
<keyword evidence="6" id="KW-1185">Reference proteome</keyword>
<accession>A0AA46TF99</accession>
<dbReference type="RefSeq" id="WP_271632953.1">
    <property type="nucleotide sequence ID" value="NZ_CP094970.1"/>
</dbReference>
<dbReference type="PROSITE" id="PS01124">
    <property type="entry name" value="HTH_ARAC_FAMILY_2"/>
    <property type="match status" value="1"/>
</dbReference>
<evidence type="ECO:0000256" key="2">
    <source>
        <dbReference type="ARBA" id="ARBA00023125"/>
    </source>
</evidence>
<evidence type="ECO:0000256" key="3">
    <source>
        <dbReference type="ARBA" id="ARBA00023163"/>
    </source>
</evidence>
<evidence type="ECO:0000313" key="6">
    <source>
        <dbReference type="Proteomes" id="UP001164390"/>
    </source>
</evidence>
<dbReference type="InterPro" id="IPR050204">
    <property type="entry name" value="AraC_XylS_family_regulators"/>
</dbReference>
<dbReference type="Pfam" id="PF20240">
    <property type="entry name" value="DUF6597"/>
    <property type="match status" value="1"/>
</dbReference>
<feature type="domain" description="HTH araC/xylS-type" evidence="4">
    <location>
        <begin position="162"/>
        <end position="263"/>
    </location>
</feature>
<gene>
    <name evidence="5" type="ORF">L0C25_17295</name>
</gene>
<dbReference type="KEGG" id="sgrg:L0C25_17295"/>
<dbReference type="SUPFAM" id="SSF46689">
    <property type="entry name" value="Homeodomain-like"/>
    <property type="match status" value="1"/>
</dbReference>
<dbReference type="InterPro" id="IPR009057">
    <property type="entry name" value="Homeodomain-like_sf"/>
</dbReference>
<dbReference type="InterPro" id="IPR046532">
    <property type="entry name" value="DUF6597"/>
</dbReference>
<dbReference type="GO" id="GO:0003700">
    <property type="term" value="F:DNA-binding transcription factor activity"/>
    <property type="evidence" value="ECO:0007669"/>
    <property type="project" value="InterPro"/>
</dbReference>
<reference evidence="5" key="1">
    <citation type="submission" date="2022-01" db="EMBL/GenBank/DDBJ databases">
        <title>Nocardioidaceae gen. sp. A5X3R13.</title>
        <authorList>
            <person name="Lopez Marin M.A."/>
            <person name="Uhlik O."/>
        </authorList>
    </citation>
    <scope>NUCLEOTIDE SEQUENCE</scope>
    <source>
        <strain evidence="5">A5X3R13</strain>
    </source>
</reference>